<name>A0A9J5YM47_SOLCO</name>
<proteinExistence type="predicted"/>
<dbReference type="OrthoDB" id="414666at2759"/>
<dbReference type="InterPro" id="IPR027124">
    <property type="entry name" value="Swc5/CFDP1/2"/>
</dbReference>
<feature type="domain" description="Endonuclease/exonuclease/phosphatase" evidence="1">
    <location>
        <begin position="261"/>
        <end position="401"/>
    </location>
</feature>
<dbReference type="AlphaFoldDB" id="A0A9J5YM47"/>
<dbReference type="InterPro" id="IPR036691">
    <property type="entry name" value="Endo/exonu/phosph_ase_sf"/>
</dbReference>
<gene>
    <name evidence="2" type="ORF">H5410_032146</name>
</gene>
<dbReference type="SUPFAM" id="SSF56219">
    <property type="entry name" value="DNase I-like"/>
    <property type="match status" value="1"/>
</dbReference>
<organism evidence="2 3">
    <name type="scientific">Solanum commersonii</name>
    <name type="common">Commerson's wild potato</name>
    <name type="synonym">Commerson's nightshade</name>
    <dbReference type="NCBI Taxonomy" id="4109"/>
    <lineage>
        <taxon>Eukaryota</taxon>
        <taxon>Viridiplantae</taxon>
        <taxon>Streptophyta</taxon>
        <taxon>Embryophyta</taxon>
        <taxon>Tracheophyta</taxon>
        <taxon>Spermatophyta</taxon>
        <taxon>Magnoliopsida</taxon>
        <taxon>eudicotyledons</taxon>
        <taxon>Gunneridae</taxon>
        <taxon>Pentapetalae</taxon>
        <taxon>asterids</taxon>
        <taxon>lamiids</taxon>
        <taxon>Solanales</taxon>
        <taxon>Solanaceae</taxon>
        <taxon>Solanoideae</taxon>
        <taxon>Solaneae</taxon>
        <taxon>Solanum</taxon>
    </lineage>
</organism>
<evidence type="ECO:0000259" key="1">
    <source>
        <dbReference type="Pfam" id="PF03372"/>
    </source>
</evidence>
<dbReference type="Gene3D" id="3.60.10.10">
    <property type="entry name" value="Endonuclease/exonuclease/phosphatase"/>
    <property type="match status" value="1"/>
</dbReference>
<evidence type="ECO:0000313" key="3">
    <source>
        <dbReference type="Proteomes" id="UP000824120"/>
    </source>
</evidence>
<dbReference type="PANTHER" id="PTHR23227:SF67">
    <property type="entry name" value="CRANIOFACIAL DEVELOPMENT PROTEIN 2-LIKE"/>
    <property type="match status" value="1"/>
</dbReference>
<dbReference type="InterPro" id="IPR005135">
    <property type="entry name" value="Endo/exonuclease/phosphatase"/>
</dbReference>
<keyword evidence="3" id="KW-1185">Reference proteome</keyword>
<protein>
    <recommendedName>
        <fullName evidence="1">Endonuclease/exonuclease/phosphatase domain-containing protein</fullName>
    </recommendedName>
</protein>
<sequence>MFDEMFQTVSAVKGEYRDLVMFNMQLGLGIARCSEEMSRMLSTCAYAQLINRGITDHAKQRTAPASEQPRKPADNGRYLRSVLLASKRRLRRLEAVRGPAPIGEPLYLFSSASVRTTITISSSSCSDQRATSNQLRRRQGFQGAPLLLCSIFTSFCFFGETLYLPRRTAQKRDGSVTVCRRRPTRSDRKINQRPPKPSIFTDQIRAPSSIFRLYTYFYIRFSIFLVDLVSDGGSESCLRLRPRTRENSGKWVTGSHKLRVGSWNIGLLTGKSIELVKILKKRKINIACVQETRWIGSKARDVDGCKLWYSGASMDRNGVGILVDEDLREQVVEARRISDKLMTIKLVIRGCTLSVISAYAPQVGLDKEAKKLFYEDLDEVVRGISNTEKIVIGGDFNGHIRETSSGFNDVHGGFGVGERNGGGTSLLDFAKVFELVIANSCFPKKENHMVTFRSSVAKTQIDYLLLRKGDRGLCKDCKVIPSENLTTPHKLLVMDLEIKRNRRKKLVSDRPRIKWGGLTPALSREMGEKLMGMGAWSGSEDAGTMWNKAASCIREVASKVLGVSRGDFGGHIGDWWWNREVQGKVEAKKAAYTKLVECVDEEEKRTLKKAYKTTNTEAKIAIHEDEEGKVLVEETSIKQRWRTYFHKLLNEEGDRDIVLGDLAYSERFRDFGYCRCFRIEEVLRAISRMAREERPDEIGGILEEHEQRRYRMEKVPWCMLFTDDIVLIDETRNRVNARLEVWRQTLESKGFRLSGTKTEYLGCKFSDALDETDVEVRLATQIIPKKESFKYFGSVIQKSGDIDDDVIHRIGVAWRKWRLASGILCDKKIPPKLKGGSGLCCGQAEGSETEMVWTYEETVRRRPSELVRGAGYRGYAEG</sequence>
<comment type="caution">
    <text evidence="2">The sequence shown here is derived from an EMBL/GenBank/DDBJ whole genome shotgun (WGS) entry which is preliminary data.</text>
</comment>
<accession>A0A9J5YM47</accession>
<reference evidence="2 3" key="1">
    <citation type="submission" date="2020-09" db="EMBL/GenBank/DDBJ databases">
        <title>De no assembly of potato wild relative species, Solanum commersonii.</title>
        <authorList>
            <person name="Cho K."/>
        </authorList>
    </citation>
    <scope>NUCLEOTIDE SEQUENCE [LARGE SCALE GENOMIC DNA]</scope>
    <source>
        <strain evidence="2">LZ3.2</strain>
        <tissue evidence="2">Leaf</tissue>
    </source>
</reference>
<dbReference type="Proteomes" id="UP000824120">
    <property type="component" value="Chromosome 6"/>
</dbReference>
<dbReference type="PANTHER" id="PTHR23227">
    <property type="entry name" value="BUCENTAUR RELATED"/>
    <property type="match status" value="1"/>
</dbReference>
<dbReference type="Pfam" id="PF03372">
    <property type="entry name" value="Exo_endo_phos"/>
    <property type="match status" value="1"/>
</dbReference>
<evidence type="ECO:0000313" key="2">
    <source>
        <dbReference type="EMBL" id="KAG5600776.1"/>
    </source>
</evidence>
<dbReference type="EMBL" id="JACXVP010000006">
    <property type="protein sequence ID" value="KAG5600776.1"/>
    <property type="molecule type" value="Genomic_DNA"/>
</dbReference>
<dbReference type="CDD" id="cd09076">
    <property type="entry name" value="L1-EN"/>
    <property type="match status" value="1"/>
</dbReference>
<dbReference type="GO" id="GO:0003824">
    <property type="term" value="F:catalytic activity"/>
    <property type="evidence" value="ECO:0007669"/>
    <property type="project" value="InterPro"/>
</dbReference>